<sequence>MDKIFEKTIGVDIEVYVDDMVVKSEKANKHCETLERVFKTLRDHQLRLNPEKCSFGVQAGKFLGFMLTERGIEANPDKCQAIIDMRRPQGVKEVQQLMGKITALSRRQRLHNHFRGIEKWEVHLKERMQRGFSKTKNDDPRSAGSDTSDSSTGKRRRAMTGGPEIGYRKIEKAALALVTTSRRLRPYLENFSITVRTYFPIRQVLEKPYLAGRMLRQHQSSSHSRLPRGIDPWRRKRGRRRMVSLSRWIIQPHWKWSRNHSRRTNRNPDREIPTLRVQSEQ</sequence>
<dbReference type="PROSITE" id="PS50878">
    <property type="entry name" value="RT_POL"/>
    <property type="match status" value="1"/>
</dbReference>
<evidence type="ECO:0000256" key="1">
    <source>
        <dbReference type="SAM" id="MobiDB-lite"/>
    </source>
</evidence>
<dbReference type="InterPro" id="IPR000477">
    <property type="entry name" value="RT_dom"/>
</dbReference>
<feature type="non-terminal residue" evidence="3">
    <location>
        <position position="1"/>
    </location>
</feature>
<gene>
    <name evidence="3" type="primary">pol</name>
    <name evidence="3" type="ORF">CR513_47721</name>
</gene>
<organism evidence="3 4">
    <name type="scientific">Mucuna pruriens</name>
    <name type="common">Velvet bean</name>
    <name type="synonym">Dolichos pruriens</name>
    <dbReference type="NCBI Taxonomy" id="157652"/>
    <lineage>
        <taxon>Eukaryota</taxon>
        <taxon>Viridiplantae</taxon>
        <taxon>Streptophyta</taxon>
        <taxon>Embryophyta</taxon>
        <taxon>Tracheophyta</taxon>
        <taxon>Spermatophyta</taxon>
        <taxon>Magnoliopsida</taxon>
        <taxon>eudicotyledons</taxon>
        <taxon>Gunneridae</taxon>
        <taxon>Pentapetalae</taxon>
        <taxon>rosids</taxon>
        <taxon>fabids</taxon>
        <taxon>Fabales</taxon>
        <taxon>Fabaceae</taxon>
        <taxon>Papilionoideae</taxon>
        <taxon>50 kb inversion clade</taxon>
        <taxon>NPAAA clade</taxon>
        <taxon>indigoferoid/millettioid clade</taxon>
        <taxon>Phaseoleae</taxon>
        <taxon>Mucuna</taxon>
    </lineage>
</organism>
<reference evidence="3" key="1">
    <citation type="submission" date="2018-05" db="EMBL/GenBank/DDBJ databases">
        <title>Draft genome of Mucuna pruriens seed.</title>
        <authorList>
            <person name="Nnadi N.E."/>
            <person name="Vos R."/>
            <person name="Hasami M.H."/>
            <person name="Devisetty U.K."/>
            <person name="Aguiy J.C."/>
        </authorList>
    </citation>
    <scope>NUCLEOTIDE SEQUENCE [LARGE SCALE GENOMIC DNA]</scope>
    <source>
        <strain evidence="3">JCA_2017</strain>
    </source>
</reference>
<comment type="caution">
    <text evidence="3">The sequence shown here is derived from an EMBL/GenBank/DDBJ whole genome shotgun (WGS) entry which is preliminary data.</text>
</comment>
<dbReference type="AlphaFoldDB" id="A0A371F390"/>
<dbReference type="EMBL" id="QJKJ01010785">
    <property type="protein sequence ID" value="RDX72752.1"/>
    <property type="molecule type" value="Genomic_DNA"/>
</dbReference>
<dbReference type="Pfam" id="PF00078">
    <property type="entry name" value="RVT_1"/>
    <property type="match status" value="1"/>
</dbReference>
<dbReference type="SUPFAM" id="SSF56672">
    <property type="entry name" value="DNA/RNA polymerases"/>
    <property type="match status" value="1"/>
</dbReference>
<dbReference type="Gene3D" id="3.30.70.270">
    <property type="match status" value="1"/>
</dbReference>
<keyword evidence="4" id="KW-1185">Reference proteome</keyword>
<feature type="domain" description="Reverse transcriptase" evidence="2">
    <location>
        <begin position="1"/>
        <end position="67"/>
    </location>
</feature>
<proteinExistence type="predicted"/>
<protein>
    <submittedName>
        <fullName evidence="3">Retrovirus-related Pol polyprotein from transposon opus</fullName>
    </submittedName>
</protein>
<evidence type="ECO:0000313" key="4">
    <source>
        <dbReference type="Proteomes" id="UP000257109"/>
    </source>
</evidence>
<dbReference type="PANTHER" id="PTHR37984:SF5">
    <property type="entry name" value="PROTEIN NYNRIN-LIKE"/>
    <property type="match status" value="1"/>
</dbReference>
<dbReference type="InterPro" id="IPR043502">
    <property type="entry name" value="DNA/RNA_pol_sf"/>
</dbReference>
<feature type="region of interest" description="Disordered" evidence="1">
    <location>
        <begin position="131"/>
        <end position="164"/>
    </location>
</feature>
<evidence type="ECO:0000259" key="2">
    <source>
        <dbReference type="PROSITE" id="PS50878"/>
    </source>
</evidence>
<accession>A0A371F390</accession>
<dbReference type="OrthoDB" id="101614at2759"/>
<evidence type="ECO:0000313" key="3">
    <source>
        <dbReference type="EMBL" id="RDX72752.1"/>
    </source>
</evidence>
<dbReference type="InterPro" id="IPR043128">
    <property type="entry name" value="Rev_trsase/Diguanyl_cyclase"/>
</dbReference>
<feature type="compositionally biased region" description="Basic and acidic residues" evidence="1">
    <location>
        <begin position="131"/>
        <end position="141"/>
    </location>
</feature>
<dbReference type="Proteomes" id="UP000257109">
    <property type="component" value="Unassembled WGS sequence"/>
</dbReference>
<dbReference type="InterPro" id="IPR050951">
    <property type="entry name" value="Retrovirus_Pol_polyprotein"/>
</dbReference>
<name>A0A371F390_MUCPR</name>
<dbReference type="PANTHER" id="PTHR37984">
    <property type="entry name" value="PROTEIN CBG26694"/>
    <property type="match status" value="1"/>
</dbReference>
<feature type="region of interest" description="Disordered" evidence="1">
    <location>
        <begin position="259"/>
        <end position="281"/>
    </location>
</feature>